<evidence type="ECO:0000313" key="2">
    <source>
        <dbReference type="EMBL" id="KAF9762735.1"/>
    </source>
</evidence>
<name>A0A9P6GYU6_9MICR</name>
<organism evidence="2 3">
    <name type="scientific">Nosema granulosis</name>
    <dbReference type="NCBI Taxonomy" id="83296"/>
    <lineage>
        <taxon>Eukaryota</taxon>
        <taxon>Fungi</taxon>
        <taxon>Fungi incertae sedis</taxon>
        <taxon>Microsporidia</taxon>
        <taxon>Nosematidae</taxon>
        <taxon>Nosema</taxon>
    </lineage>
</organism>
<comment type="caution">
    <text evidence="2">The sequence shown here is derived from an EMBL/GenBank/DDBJ whole genome shotgun (WGS) entry which is preliminary data.</text>
</comment>
<reference evidence="2 3" key="1">
    <citation type="journal article" date="2020" name="Genome Biol. Evol.">
        <title>Comparative genomics of strictly vertically transmitted, feminizing microsporidia endosymbionts of amphipod crustaceans.</title>
        <authorList>
            <person name="Cormier A."/>
            <person name="Chebbi M.A."/>
            <person name="Giraud I."/>
            <person name="Wattier R."/>
            <person name="Teixeira M."/>
            <person name="Gilbert C."/>
            <person name="Rigaud T."/>
            <person name="Cordaux R."/>
        </authorList>
    </citation>
    <scope>NUCLEOTIDE SEQUENCE [LARGE SCALE GENOMIC DNA]</scope>
    <source>
        <strain evidence="2 3">Ou3-Ou53</strain>
    </source>
</reference>
<accession>A0A9P6GYU6</accession>
<proteinExistence type="predicted"/>
<feature type="domain" description="Paraneoplastic antigen Ma-like C-terminal" evidence="1">
    <location>
        <begin position="13"/>
        <end position="111"/>
    </location>
</feature>
<keyword evidence="3" id="KW-1185">Reference proteome</keyword>
<evidence type="ECO:0000313" key="3">
    <source>
        <dbReference type="Proteomes" id="UP000740883"/>
    </source>
</evidence>
<gene>
    <name evidence="2" type="ORF">NGRA_1794</name>
</gene>
<sequence length="273" mass="30956">MATAVKSLRTFEGEETEDVNIWLRDTLLIAEVGNLSEEETVRAIPLSLRGKALSWASQVLSGKLNNIELSEMVTLLKKRFGGQQNTDITLTRFLARTEPTSREEFSEMLKDASVLNERKLISTIALAQMIVQKAPSDIKALLYQTSCAVTTWEEFVQKGEEIAWIAFPDKILSRVSAHYTRQNTNYRKQQPVRFNNGPRNLQQAEYCALHGPVSHATKDCKLFTEIMERERSKLKKSVREIEQTDNGNQLPKELNKVFFIILTETGPGPTLVL</sequence>
<dbReference type="OrthoDB" id="2195731at2759"/>
<evidence type="ECO:0000259" key="1">
    <source>
        <dbReference type="Pfam" id="PF14893"/>
    </source>
</evidence>
<protein>
    <recommendedName>
        <fullName evidence="1">Paraneoplastic antigen Ma-like C-terminal domain-containing protein</fullName>
    </recommendedName>
</protein>
<dbReference type="Proteomes" id="UP000740883">
    <property type="component" value="Unassembled WGS sequence"/>
</dbReference>
<dbReference type="AlphaFoldDB" id="A0A9P6GYU6"/>
<dbReference type="EMBL" id="SBJO01000139">
    <property type="protein sequence ID" value="KAF9762735.1"/>
    <property type="molecule type" value="Genomic_DNA"/>
</dbReference>
<dbReference type="Pfam" id="PF14893">
    <property type="entry name" value="PNMA"/>
    <property type="match status" value="1"/>
</dbReference>
<dbReference type="InterPro" id="IPR048270">
    <property type="entry name" value="PNMA_C"/>
</dbReference>